<dbReference type="EMBL" id="DF844961">
    <property type="protein sequence ID" value="GAT48819.1"/>
    <property type="molecule type" value="Genomic_DNA"/>
</dbReference>
<keyword evidence="2" id="KW-1185">Reference proteome</keyword>
<sequence length="261" mass="29143">MTREELVEAYIAASGDEGPGFKDAKAQAVFRAFHLQEEVEGEDGEVYEVFGGMVEEPKCVGGASGRIPRVGESAGAKTRHGVGSQNQRCVCCQTIDFISPVCDGYIGGMPKDASGEDVEEVSVFAGKKYKPVGLKTRPVYTELPEQYRIKREITGDPLEGLPKLNPRPKPVAPSVRYDAERMAEMEQRHAGFLWKEELLLLHSFVDAHKQAFAWTAEERGTFRHDFFPPVEFPVVEHETWVEKTIPIPRGQLAEFCKVIKM</sequence>
<protein>
    <submittedName>
        <fullName evidence="1">Uncharacterized protein</fullName>
    </submittedName>
</protein>
<proteinExistence type="predicted"/>
<evidence type="ECO:0000313" key="1">
    <source>
        <dbReference type="EMBL" id="GAT48819.1"/>
    </source>
</evidence>
<organism evidence="1 2">
    <name type="scientific">Mycena chlorophos</name>
    <name type="common">Agaric fungus</name>
    <name type="synonym">Agaricus chlorophos</name>
    <dbReference type="NCBI Taxonomy" id="658473"/>
    <lineage>
        <taxon>Eukaryota</taxon>
        <taxon>Fungi</taxon>
        <taxon>Dikarya</taxon>
        <taxon>Basidiomycota</taxon>
        <taxon>Agaricomycotina</taxon>
        <taxon>Agaricomycetes</taxon>
        <taxon>Agaricomycetidae</taxon>
        <taxon>Agaricales</taxon>
        <taxon>Marasmiineae</taxon>
        <taxon>Mycenaceae</taxon>
        <taxon>Mycena</taxon>
    </lineage>
</organism>
<accession>A0ABQ0LE86</accession>
<name>A0ABQ0LE86_MYCCL</name>
<gene>
    <name evidence="1" type="ORF">MCHLO_06192</name>
</gene>
<dbReference type="Proteomes" id="UP000815677">
    <property type="component" value="Unassembled WGS sequence"/>
</dbReference>
<reference evidence="1" key="1">
    <citation type="submission" date="2014-09" db="EMBL/GenBank/DDBJ databases">
        <title>Genome sequence of the luminous mushroom Mycena chlorophos for searching fungal bioluminescence genes.</title>
        <authorList>
            <person name="Tanaka Y."/>
            <person name="Kasuga D."/>
            <person name="Oba Y."/>
            <person name="Hase S."/>
            <person name="Sato K."/>
            <person name="Oba Y."/>
            <person name="Sakakibara Y."/>
        </authorList>
    </citation>
    <scope>NUCLEOTIDE SEQUENCE</scope>
</reference>
<evidence type="ECO:0000313" key="2">
    <source>
        <dbReference type="Proteomes" id="UP000815677"/>
    </source>
</evidence>